<dbReference type="InterPro" id="IPR039327">
    <property type="entry name" value="CON7-like"/>
</dbReference>
<evidence type="ECO:0000313" key="3">
    <source>
        <dbReference type="Proteomes" id="UP000800200"/>
    </source>
</evidence>
<dbReference type="GO" id="GO:0006355">
    <property type="term" value="P:regulation of DNA-templated transcription"/>
    <property type="evidence" value="ECO:0007669"/>
    <property type="project" value="InterPro"/>
</dbReference>
<dbReference type="EMBL" id="ML994689">
    <property type="protein sequence ID" value="KAF2177363.1"/>
    <property type="molecule type" value="Genomic_DNA"/>
</dbReference>
<dbReference type="AlphaFoldDB" id="A0A6A6DED0"/>
<dbReference type="InterPro" id="IPR031348">
    <property type="entry name" value="PigL_N"/>
</dbReference>
<sequence length="286" mass="31432">MAAEAVGLAASVITIADVAYQSSKRLYELINGFRTASQTLSDLYTDLSAVQWLLKSLKAALGNTEDKSLSDGLKKCLQDFKPSMEAFSKTCDEFREKVAQITSHSTKDHVSWRDKVRLEFEEKGIMAFKYRLGSHKLTINIALGLVNLISSDQNRQILEDLQNNIITAISRISGQMEGLEISLLSLSNTAIATHYGVAIDALRGQEVALRQCLKMCTSAVDAVPAGTSSAIKNMETFDQAKQFVVLTNGKTGLVDKMSAHGESNQMFLDKVKEGGEGELVEKFFRH</sequence>
<evidence type="ECO:0000313" key="2">
    <source>
        <dbReference type="EMBL" id="KAF2177363.1"/>
    </source>
</evidence>
<keyword evidence="3" id="KW-1185">Reference proteome</keyword>
<gene>
    <name evidence="2" type="ORF">K469DRAFT_755158</name>
</gene>
<dbReference type="Pfam" id="PF17111">
    <property type="entry name" value="PigL_N"/>
    <property type="match status" value="1"/>
</dbReference>
<feature type="domain" description="Azaphilone pigments biosynthesis cluster protein L N-terminal" evidence="1">
    <location>
        <begin position="3"/>
        <end position="217"/>
    </location>
</feature>
<reference evidence="2" key="1">
    <citation type="journal article" date="2020" name="Stud. Mycol.">
        <title>101 Dothideomycetes genomes: a test case for predicting lifestyles and emergence of pathogens.</title>
        <authorList>
            <person name="Haridas S."/>
            <person name="Albert R."/>
            <person name="Binder M."/>
            <person name="Bloem J."/>
            <person name="Labutti K."/>
            <person name="Salamov A."/>
            <person name="Andreopoulos B."/>
            <person name="Baker S."/>
            <person name="Barry K."/>
            <person name="Bills G."/>
            <person name="Bluhm B."/>
            <person name="Cannon C."/>
            <person name="Castanera R."/>
            <person name="Culley D."/>
            <person name="Daum C."/>
            <person name="Ezra D."/>
            <person name="Gonzalez J."/>
            <person name="Henrissat B."/>
            <person name="Kuo A."/>
            <person name="Liang C."/>
            <person name="Lipzen A."/>
            <person name="Lutzoni F."/>
            <person name="Magnuson J."/>
            <person name="Mondo S."/>
            <person name="Nolan M."/>
            <person name="Ohm R."/>
            <person name="Pangilinan J."/>
            <person name="Park H.-J."/>
            <person name="Ramirez L."/>
            <person name="Alfaro M."/>
            <person name="Sun H."/>
            <person name="Tritt A."/>
            <person name="Yoshinaga Y."/>
            <person name="Zwiers L.-H."/>
            <person name="Turgeon B."/>
            <person name="Goodwin S."/>
            <person name="Spatafora J."/>
            <person name="Crous P."/>
            <person name="Grigoriev I."/>
        </authorList>
    </citation>
    <scope>NUCLEOTIDE SEQUENCE</scope>
    <source>
        <strain evidence="2">CBS 207.26</strain>
    </source>
</reference>
<name>A0A6A6DED0_9PEZI</name>
<evidence type="ECO:0000259" key="1">
    <source>
        <dbReference type="Pfam" id="PF17111"/>
    </source>
</evidence>
<dbReference type="OrthoDB" id="3784126at2759"/>
<organism evidence="2 3">
    <name type="scientific">Zopfia rhizophila CBS 207.26</name>
    <dbReference type="NCBI Taxonomy" id="1314779"/>
    <lineage>
        <taxon>Eukaryota</taxon>
        <taxon>Fungi</taxon>
        <taxon>Dikarya</taxon>
        <taxon>Ascomycota</taxon>
        <taxon>Pezizomycotina</taxon>
        <taxon>Dothideomycetes</taxon>
        <taxon>Dothideomycetes incertae sedis</taxon>
        <taxon>Zopfiaceae</taxon>
        <taxon>Zopfia</taxon>
    </lineage>
</organism>
<protein>
    <recommendedName>
        <fullName evidence="1">Azaphilone pigments biosynthesis cluster protein L N-terminal domain-containing protein</fullName>
    </recommendedName>
</protein>
<dbReference type="Proteomes" id="UP000800200">
    <property type="component" value="Unassembled WGS sequence"/>
</dbReference>
<proteinExistence type="predicted"/>
<accession>A0A6A6DED0</accession>
<dbReference type="PANTHER" id="PTHR36167:SF3">
    <property type="entry name" value="C2H2 FINGER DOMAIN TRANSCRIPTION FACTOR (EUROFUNG)-RELATED"/>
    <property type="match status" value="1"/>
</dbReference>
<dbReference type="PANTHER" id="PTHR36167">
    <property type="entry name" value="C2H2 FINGER DOMAIN TRANSCRIPTION FACTOR (EUROFUNG)-RELATED"/>
    <property type="match status" value="1"/>
</dbReference>